<dbReference type="AlphaFoldDB" id="A0A0H5PI71"/>
<dbReference type="EMBL" id="LN868939">
    <property type="protein sequence ID" value="CRY82186.1"/>
    <property type="molecule type" value="Genomic_DNA"/>
</dbReference>
<organism evidence="1 2">
    <name type="scientific">Nocardia farcinica</name>
    <dbReference type="NCBI Taxonomy" id="37329"/>
    <lineage>
        <taxon>Bacteria</taxon>
        <taxon>Bacillati</taxon>
        <taxon>Actinomycetota</taxon>
        <taxon>Actinomycetes</taxon>
        <taxon>Mycobacteriales</taxon>
        <taxon>Nocardiaceae</taxon>
        <taxon>Nocardia</taxon>
    </lineage>
</organism>
<dbReference type="InterPro" id="IPR019587">
    <property type="entry name" value="Polyketide_cyclase/dehydratase"/>
</dbReference>
<proteinExistence type="predicted"/>
<name>A0A0H5PI71_NOCFR</name>
<geneLocation type="plasmid" evidence="1">
    <name>2</name>
</geneLocation>
<sequence>MERTIAAPIDEVFDWMTDATNYPRVPAVRRVTLVRPGDTHGHGAGAIRIVNTPLLRMTEEIVEYRRPTLMRYRITRSAPPLRHDEGYMAFREVPGGTRVRWYSRFEVDSPFARGPLTLLMVPLIAAGFRLALDTCAKEVRSTKKV</sequence>
<reference evidence="2" key="1">
    <citation type="submission" date="2015-03" db="EMBL/GenBank/DDBJ databases">
        <authorList>
            <consortium name="Pathogen Informatics"/>
        </authorList>
    </citation>
    <scope>NUCLEOTIDE SEQUENCE [LARGE SCALE GENOMIC DNA]</scope>
    <source>
        <strain evidence="2">NCTC11134</strain>
        <plasmid evidence="2">2</plasmid>
    </source>
</reference>
<dbReference type="KEGG" id="nfr:ERS450000_04833"/>
<dbReference type="Proteomes" id="UP000057820">
    <property type="component" value="Plasmid 2"/>
</dbReference>
<dbReference type="RefSeq" id="WP_228786733.1">
    <property type="nucleotide sequence ID" value="NZ_CAACYE020000001.1"/>
</dbReference>
<gene>
    <name evidence="1" type="ORF">ERS450000_04833</name>
</gene>
<dbReference type="InterPro" id="IPR023393">
    <property type="entry name" value="START-like_dom_sf"/>
</dbReference>
<accession>A0A0H5PI71</accession>
<dbReference type="SUPFAM" id="SSF55961">
    <property type="entry name" value="Bet v1-like"/>
    <property type="match status" value="1"/>
</dbReference>
<evidence type="ECO:0000313" key="2">
    <source>
        <dbReference type="Proteomes" id="UP000057820"/>
    </source>
</evidence>
<protein>
    <submittedName>
        <fullName evidence="1">Polyketide cyclase / dehydrase and lipid transport</fullName>
    </submittedName>
</protein>
<keyword evidence="1" id="KW-0614">Plasmid</keyword>
<dbReference type="CDD" id="cd07821">
    <property type="entry name" value="PYR_PYL_RCAR_like"/>
    <property type="match status" value="1"/>
</dbReference>
<dbReference type="Gene3D" id="3.30.530.20">
    <property type="match status" value="1"/>
</dbReference>
<dbReference type="Pfam" id="PF10604">
    <property type="entry name" value="Polyketide_cyc2"/>
    <property type="match status" value="1"/>
</dbReference>
<evidence type="ECO:0000313" key="1">
    <source>
        <dbReference type="EMBL" id="CRY82186.1"/>
    </source>
</evidence>